<name>W4QAW7_9BACI</name>
<sequence>MKTSQQRECKSCRMVDIQADWSYHDNYDFETVTKEEFEERVSICLSCPSLLYKSTCAYSGEWVAYRAHFKSKSCPHPAKSKWL</sequence>
<protein>
    <submittedName>
        <fullName evidence="1">Uncharacterized protein</fullName>
    </submittedName>
</protein>
<evidence type="ECO:0000313" key="1">
    <source>
        <dbReference type="EMBL" id="GAE29112.1"/>
    </source>
</evidence>
<accession>W4QAW7</accession>
<proteinExistence type="predicted"/>
<evidence type="ECO:0000313" key="2">
    <source>
        <dbReference type="Proteomes" id="UP000018895"/>
    </source>
</evidence>
<dbReference type="EMBL" id="BAUU01000003">
    <property type="protein sequence ID" value="GAE29112.1"/>
    <property type="molecule type" value="Genomic_DNA"/>
</dbReference>
<gene>
    <name evidence="1" type="ORF">JCM9152_453</name>
</gene>
<dbReference type="Proteomes" id="UP000018895">
    <property type="component" value="Unassembled WGS sequence"/>
</dbReference>
<comment type="caution">
    <text evidence="1">The sequence shown here is derived from an EMBL/GenBank/DDBJ whole genome shotgun (WGS) entry which is preliminary data.</text>
</comment>
<dbReference type="AlphaFoldDB" id="W4QAW7"/>
<keyword evidence="2" id="KW-1185">Reference proteome</keyword>
<organism evidence="1 2">
    <name type="scientific">Halalkalibacter hemicellulosilyticusJCM 9152</name>
    <dbReference type="NCBI Taxonomy" id="1236971"/>
    <lineage>
        <taxon>Bacteria</taxon>
        <taxon>Bacillati</taxon>
        <taxon>Bacillota</taxon>
        <taxon>Bacilli</taxon>
        <taxon>Bacillales</taxon>
        <taxon>Bacillaceae</taxon>
        <taxon>Halalkalibacter</taxon>
    </lineage>
</organism>
<reference evidence="1" key="1">
    <citation type="journal article" date="2014" name="Genome Announc.">
        <title>Draft Genome Sequences of Three Alkaliphilic Bacillus Strains, Bacillus wakoensis JCM 9140T, Bacillus akibai JCM 9157T, and Bacillus hemicellulosilyticus JCM 9152T.</title>
        <authorList>
            <person name="Yuki M."/>
            <person name="Oshima K."/>
            <person name="Suda W."/>
            <person name="Oshida Y."/>
            <person name="Kitamura K."/>
            <person name="Iida T."/>
            <person name="Hattori M."/>
            <person name="Ohkuma M."/>
        </authorList>
    </citation>
    <scope>NUCLEOTIDE SEQUENCE [LARGE SCALE GENOMIC DNA]</scope>
    <source>
        <strain evidence="1">JCM 9152</strain>
    </source>
</reference>